<proteinExistence type="predicted"/>
<protein>
    <submittedName>
        <fullName evidence="1">Uncharacterized protein</fullName>
    </submittedName>
</protein>
<dbReference type="Proteomes" id="UP000186143">
    <property type="component" value="Unassembled WGS sequence"/>
</dbReference>
<evidence type="ECO:0000313" key="1">
    <source>
        <dbReference type="EMBL" id="OLP56802.1"/>
    </source>
</evidence>
<organism evidence="1 2">
    <name type="scientific">Xaviernesmea rhizosphaerae</name>
    <dbReference type="NCBI Taxonomy" id="1672749"/>
    <lineage>
        <taxon>Bacteria</taxon>
        <taxon>Pseudomonadati</taxon>
        <taxon>Pseudomonadota</taxon>
        <taxon>Alphaproteobacteria</taxon>
        <taxon>Hyphomicrobiales</taxon>
        <taxon>Rhizobiaceae</taxon>
        <taxon>Rhizobium/Agrobacterium group</taxon>
        <taxon>Xaviernesmea</taxon>
    </lineage>
</organism>
<dbReference type="EMBL" id="MKIO01000021">
    <property type="protein sequence ID" value="OLP56802.1"/>
    <property type="molecule type" value="Genomic_DNA"/>
</dbReference>
<dbReference type="RefSeq" id="WP_075633823.1">
    <property type="nucleotide sequence ID" value="NZ_MKIO01000021.1"/>
</dbReference>
<evidence type="ECO:0000313" key="2">
    <source>
        <dbReference type="Proteomes" id="UP000186143"/>
    </source>
</evidence>
<reference evidence="1 2" key="1">
    <citation type="submission" date="2016-09" db="EMBL/GenBank/DDBJ databases">
        <title>Rhizobium sp. nov., a novel species isolated from the rice rhizosphere.</title>
        <authorList>
            <person name="Zhao J."/>
            <person name="Zhang X."/>
        </authorList>
    </citation>
    <scope>NUCLEOTIDE SEQUENCE [LARGE SCALE GENOMIC DNA]</scope>
    <source>
        <strain evidence="1 2">MH17</strain>
    </source>
</reference>
<dbReference type="STRING" id="1672749.BJF92_12075"/>
<name>A0A1Q9AN30_9HYPH</name>
<sequence length="69" mass="7725">MSDLLEPRTETLAALQRLLPDDPDEALYLVLVLAALLSVQRGESDDATLVRFLRAFRDVRARGLFGEPQ</sequence>
<comment type="caution">
    <text evidence="1">The sequence shown here is derived from an EMBL/GenBank/DDBJ whole genome shotgun (WGS) entry which is preliminary data.</text>
</comment>
<gene>
    <name evidence="1" type="ORF">BJF92_12075</name>
</gene>
<accession>A0A1Q9AN30</accession>
<dbReference type="AlphaFoldDB" id="A0A1Q9AN30"/>